<sequence length="215" mass="22998">MPIARLASLSGNTFFRLGAPPYSAANVAVPVGIQFPFWPQISDQTSVSAGDIGDPQYLWYLNAVNPALVGTGETVFFAREALFTIPALLATITTTINVKIATDNAFQARMTLTPTIVGLPVIFNFTDGITAQNFVDPGPPFNWQRVYNFTVELPLLATSVGFDLQFEVKTVNYAQPGGTQFTNPAGLLYDIEIGGFLVAPTITAGVPPAITNPLV</sequence>
<comment type="caution">
    <text evidence="1">The sequence shown here is derived from an EMBL/GenBank/DDBJ whole genome shotgun (WGS) entry which is preliminary data.</text>
</comment>
<dbReference type="Proteomes" id="UP000239549">
    <property type="component" value="Unassembled WGS sequence"/>
</dbReference>
<proteinExistence type="predicted"/>
<evidence type="ECO:0000313" key="1">
    <source>
        <dbReference type="EMBL" id="GBF33468.1"/>
    </source>
</evidence>
<dbReference type="EMBL" id="BFAV01000102">
    <property type="protein sequence ID" value="GBF33468.1"/>
    <property type="molecule type" value="Genomic_DNA"/>
</dbReference>
<keyword evidence="2" id="KW-1185">Reference proteome</keyword>
<evidence type="ECO:0000313" key="2">
    <source>
        <dbReference type="Proteomes" id="UP000239549"/>
    </source>
</evidence>
<gene>
    <name evidence="1" type="ORF">DCCM_2570</name>
</gene>
<dbReference type="AlphaFoldDB" id="A0A2L2XB94"/>
<reference evidence="2" key="1">
    <citation type="submission" date="2018-02" db="EMBL/GenBank/DDBJ databases">
        <title>Genome sequence of Desulfocucumis palustris strain NAW-5.</title>
        <authorList>
            <person name="Watanabe M."/>
            <person name="Kojima H."/>
            <person name="Fukui M."/>
        </authorList>
    </citation>
    <scope>NUCLEOTIDE SEQUENCE [LARGE SCALE GENOMIC DNA]</scope>
    <source>
        <strain evidence="2">NAW-5</strain>
    </source>
</reference>
<name>A0A2L2XB94_9FIRM</name>
<dbReference type="OrthoDB" id="2579188at2"/>
<dbReference type="RefSeq" id="WP_104371859.1">
    <property type="nucleotide sequence ID" value="NZ_BFAV01000102.1"/>
</dbReference>
<organism evidence="1 2">
    <name type="scientific">Desulfocucumis palustris</name>
    <dbReference type="NCBI Taxonomy" id="1898651"/>
    <lineage>
        <taxon>Bacteria</taxon>
        <taxon>Bacillati</taxon>
        <taxon>Bacillota</taxon>
        <taxon>Clostridia</taxon>
        <taxon>Eubacteriales</taxon>
        <taxon>Desulfocucumaceae</taxon>
        <taxon>Desulfocucumis</taxon>
    </lineage>
</organism>
<accession>A0A2L2XB94</accession>
<protein>
    <submittedName>
        <fullName evidence="1">Membrane protein</fullName>
    </submittedName>
</protein>